<comment type="caution">
    <text evidence="1">The sequence shown here is derived from an EMBL/GenBank/DDBJ whole genome shotgun (WGS) entry which is preliminary data.</text>
</comment>
<dbReference type="Proteomes" id="UP000821865">
    <property type="component" value="Chromosome 11"/>
</dbReference>
<accession>A0ACB8DIQ7</accession>
<proteinExistence type="predicted"/>
<sequence>MAANLSENANVPQEPKNDDGVSRQPHSTSGQCSFWIAAALLSGCLLTVIAVFLLMPIVSRSGTTARRGCLIASTPHGYAQGSLLQFEIGGKLYSSVAFYGIPFGAPTAGDARFAEPRCAQPLRGVFNATYKRPPCAQSDTHMSRNYTINASNTTEDCLHVNVWVPGSCVNDLLGHENRRAVVFWIFGGSFVSGGNSYDFFDGRFVAGLGDVLVVMPNYRVASFGFLNSGTGQQVAGNMGLYDQLLALRWLRDNVHRFGGDSDRVLIAGQSAGAITSNMFMVSPIMSQYGPYRRAFLMSGSASVPMPKNKGHVARRSFKRLAAKAGCESARVADTVRCLRNRTTSEILEATRSVALDLMPTFQAPLLPGELDSLERRFIAARARDTLISNVAMEGQAFYEMLLPDIAGTQKRITVKVLKETFSYLFGDVPDREVELAMGLLGNVFDLDAPNHRGWINAIGDIMFRCPVAAFGRGLAALGKNVYYLQYTPRPSFSLFSGEKATHGDDVPMLFGLPYLYPHFATDEDRAMSHRMITMVSSFAKDGDMPSSVTRWP</sequence>
<name>A0ACB8DIQ7_DERSI</name>
<keyword evidence="2" id="KW-1185">Reference proteome</keyword>
<gene>
    <name evidence="1" type="ORF">HPB49_012021</name>
</gene>
<organism evidence="1 2">
    <name type="scientific">Dermacentor silvarum</name>
    <name type="common">Tick</name>
    <dbReference type="NCBI Taxonomy" id="543639"/>
    <lineage>
        <taxon>Eukaryota</taxon>
        <taxon>Metazoa</taxon>
        <taxon>Ecdysozoa</taxon>
        <taxon>Arthropoda</taxon>
        <taxon>Chelicerata</taxon>
        <taxon>Arachnida</taxon>
        <taxon>Acari</taxon>
        <taxon>Parasitiformes</taxon>
        <taxon>Ixodida</taxon>
        <taxon>Ixodoidea</taxon>
        <taxon>Ixodidae</taxon>
        <taxon>Rhipicephalinae</taxon>
        <taxon>Dermacentor</taxon>
    </lineage>
</organism>
<evidence type="ECO:0000313" key="1">
    <source>
        <dbReference type="EMBL" id="KAH7970608.1"/>
    </source>
</evidence>
<protein>
    <submittedName>
        <fullName evidence="1">Uncharacterized protein</fullName>
    </submittedName>
</protein>
<dbReference type="EMBL" id="CM023480">
    <property type="protein sequence ID" value="KAH7970608.1"/>
    <property type="molecule type" value="Genomic_DNA"/>
</dbReference>
<reference evidence="1" key="1">
    <citation type="submission" date="2020-05" db="EMBL/GenBank/DDBJ databases">
        <title>Large-scale comparative analyses of tick genomes elucidate their genetic diversity and vector capacities.</title>
        <authorList>
            <person name="Jia N."/>
            <person name="Wang J."/>
            <person name="Shi W."/>
            <person name="Du L."/>
            <person name="Sun Y."/>
            <person name="Zhan W."/>
            <person name="Jiang J."/>
            <person name="Wang Q."/>
            <person name="Zhang B."/>
            <person name="Ji P."/>
            <person name="Sakyi L.B."/>
            <person name="Cui X."/>
            <person name="Yuan T."/>
            <person name="Jiang B."/>
            <person name="Yang W."/>
            <person name="Lam T.T.-Y."/>
            <person name="Chang Q."/>
            <person name="Ding S."/>
            <person name="Wang X."/>
            <person name="Zhu J."/>
            <person name="Ruan X."/>
            <person name="Zhao L."/>
            <person name="Wei J."/>
            <person name="Que T."/>
            <person name="Du C."/>
            <person name="Cheng J."/>
            <person name="Dai P."/>
            <person name="Han X."/>
            <person name="Huang E."/>
            <person name="Gao Y."/>
            <person name="Liu J."/>
            <person name="Shao H."/>
            <person name="Ye R."/>
            <person name="Li L."/>
            <person name="Wei W."/>
            <person name="Wang X."/>
            <person name="Wang C."/>
            <person name="Yang T."/>
            <person name="Huo Q."/>
            <person name="Li W."/>
            <person name="Guo W."/>
            <person name="Chen H."/>
            <person name="Zhou L."/>
            <person name="Ni X."/>
            <person name="Tian J."/>
            <person name="Zhou Y."/>
            <person name="Sheng Y."/>
            <person name="Liu T."/>
            <person name="Pan Y."/>
            <person name="Xia L."/>
            <person name="Li J."/>
            <person name="Zhao F."/>
            <person name="Cao W."/>
        </authorList>
    </citation>
    <scope>NUCLEOTIDE SEQUENCE</scope>
    <source>
        <strain evidence="1">Dsil-2018</strain>
    </source>
</reference>
<evidence type="ECO:0000313" key="2">
    <source>
        <dbReference type="Proteomes" id="UP000821865"/>
    </source>
</evidence>